<dbReference type="EMBL" id="QEHR01000001">
    <property type="protein sequence ID" value="PVW17394.1"/>
    <property type="molecule type" value="Genomic_DNA"/>
</dbReference>
<evidence type="ECO:0000259" key="1">
    <source>
        <dbReference type="SMART" id="SM00460"/>
    </source>
</evidence>
<dbReference type="RefSeq" id="WP_116693144.1">
    <property type="nucleotide sequence ID" value="NZ_QEHR01000001.1"/>
</dbReference>
<accession>A0A2U0I8J6</accession>
<reference evidence="2 3" key="1">
    <citation type="submission" date="2018-04" db="EMBL/GenBank/DDBJ databases">
        <title>Marixanthomonas spongiae HN-E44 sp. nov., isolated from a marine sponge.</title>
        <authorList>
            <person name="Luo L."/>
            <person name="Zhuang L."/>
        </authorList>
    </citation>
    <scope>NUCLEOTIDE SEQUENCE [LARGE SCALE GENOMIC DNA]</scope>
    <source>
        <strain evidence="2 3">HN-E44</strain>
    </source>
</reference>
<proteinExistence type="predicted"/>
<protein>
    <recommendedName>
        <fullName evidence="1">Transglutaminase-like domain-containing protein</fullName>
    </recommendedName>
</protein>
<dbReference type="InterPro" id="IPR052557">
    <property type="entry name" value="CAP/Cytokinesis_protein"/>
</dbReference>
<gene>
    <name evidence="2" type="ORF">DDV96_02500</name>
</gene>
<evidence type="ECO:0000313" key="3">
    <source>
        <dbReference type="Proteomes" id="UP000245962"/>
    </source>
</evidence>
<name>A0A2U0I8J6_9FLAO</name>
<comment type="caution">
    <text evidence="2">The sequence shown here is derived from an EMBL/GenBank/DDBJ whole genome shotgun (WGS) entry which is preliminary data.</text>
</comment>
<dbReference type="OrthoDB" id="9788327at2"/>
<dbReference type="AlphaFoldDB" id="A0A2U0I8J6"/>
<sequence>MRISLRKHVVLLGIFSFYSIIGHSQIGDVINARNASERIKHSAKETHVNTKSLARQITKNSHTDFEKAQVIFIWIARNIEYDNELRTNTSLQKLIYTSEENVLKKVLERKKALCGGYAFLYKMLCKEVGIESQIIHGFSKKYYNTSTRNGVDHTWNAVKINGKWRLLDLTLARSQRKNNNPNLYWFDTDPRYFIKTHYPENIKWTLVTNPISKKEFDRIPSK</sequence>
<dbReference type="PANTHER" id="PTHR46333:SF2">
    <property type="entry name" value="CYTOKINESIS PROTEIN 3"/>
    <property type="match status" value="1"/>
</dbReference>
<evidence type="ECO:0000313" key="2">
    <source>
        <dbReference type="EMBL" id="PVW17394.1"/>
    </source>
</evidence>
<dbReference type="GO" id="GO:0005737">
    <property type="term" value="C:cytoplasm"/>
    <property type="evidence" value="ECO:0007669"/>
    <property type="project" value="TreeGrafter"/>
</dbReference>
<organism evidence="2 3">
    <name type="scientific">Marixanthomonas spongiae</name>
    <dbReference type="NCBI Taxonomy" id="2174845"/>
    <lineage>
        <taxon>Bacteria</taxon>
        <taxon>Pseudomonadati</taxon>
        <taxon>Bacteroidota</taxon>
        <taxon>Flavobacteriia</taxon>
        <taxon>Flavobacteriales</taxon>
        <taxon>Flavobacteriaceae</taxon>
        <taxon>Marixanthomonas</taxon>
    </lineage>
</organism>
<dbReference type="Gene3D" id="3.10.620.30">
    <property type="match status" value="1"/>
</dbReference>
<dbReference type="SMART" id="SM00460">
    <property type="entry name" value="TGc"/>
    <property type="match status" value="1"/>
</dbReference>
<keyword evidence="3" id="KW-1185">Reference proteome</keyword>
<dbReference type="PANTHER" id="PTHR46333">
    <property type="entry name" value="CYTOKINESIS PROTEIN 3"/>
    <property type="match status" value="1"/>
</dbReference>
<feature type="domain" description="Transglutaminase-like" evidence="1">
    <location>
        <begin position="106"/>
        <end position="171"/>
    </location>
</feature>
<dbReference type="Proteomes" id="UP000245962">
    <property type="component" value="Unassembled WGS sequence"/>
</dbReference>
<dbReference type="SUPFAM" id="SSF54001">
    <property type="entry name" value="Cysteine proteinases"/>
    <property type="match status" value="1"/>
</dbReference>
<dbReference type="InterPro" id="IPR002931">
    <property type="entry name" value="Transglutaminase-like"/>
</dbReference>
<dbReference type="Pfam" id="PF01841">
    <property type="entry name" value="Transglut_core"/>
    <property type="match status" value="1"/>
</dbReference>
<dbReference type="InterPro" id="IPR038765">
    <property type="entry name" value="Papain-like_cys_pep_sf"/>
</dbReference>